<comment type="catalytic activity">
    <reaction evidence="8">
        <text>L-threonyl-[protein] + ATP = O-phospho-L-threonyl-[protein] + ADP + H(+)</text>
        <dbReference type="Rhea" id="RHEA:46608"/>
        <dbReference type="Rhea" id="RHEA-COMP:11060"/>
        <dbReference type="Rhea" id="RHEA-COMP:11605"/>
        <dbReference type="ChEBI" id="CHEBI:15378"/>
        <dbReference type="ChEBI" id="CHEBI:30013"/>
        <dbReference type="ChEBI" id="CHEBI:30616"/>
        <dbReference type="ChEBI" id="CHEBI:61977"/>
        <dbReference type="ChEBI" id="CHEBI:456216"/>
        <dbReference type="EC" id="2.7.11.1"/>
    </reaction>
</comment>
<evidence type="ECO:0000313" key="13">
    <source>
        <dbReference type="EMBL" id="KAF1989707.1"/>
    </source>
</evidence>
<dbReference type="EC" id="2.7.11.1" evidence="2"/>
<evidence type="ECO:0000256" key="9">
    <source>
        <dbReference type="ARBA" id="ARBA00048679"/>
    </source>
</evidence>
<evidence type="ECO:0000256" key="11">
    <source>
        <dbReference type="SAM" id="MobiDB-lite"/>
    </source>
</evidence>
<gene>
    <name evidence="13" type="ORF">K402DRAFT_261926</name>
</gene>
<dbReference type="PROSITE" id="PS00108">
    <property type="entry name" value="PROTEIN_KINASE_ST"/>
    <property type="match status" value="1"/>
</dbReference>
<comment type="similarity">
    <text evidence="1">Belongs to the protein kinase superfamily. STE Ser/Thr protein kinase family. STE20 subfamily.</text>
</comment>
<evidence type="ECO:0000313" key="14">
    <source>
        <dbReference type="Proteomes" id="UP000800041"/>
    </source>
</evidence>
<dbReference type="GO" id="GO:0005737">
    <property type="term" value="C:cytoplasm"/>
    <property type="evidence" value="ECO:0007669"/>
    <property type="project" value="TreeGrafter"/>
</dbReference>
<feature type="region of interest" description="Disordered" evidence="11">
    <location>
        <begin position="1"/>
        <end position="20"/>
    </location>
</feature>
<dbReference type="SMART" id="SM00220">
    <property type="entry name" value="S_TKc"/>
    <property type="match status" value="1"/>
</dbReference>
<feature type="binding site" evidence="10">
    <location>
        <position position="74"/>
    </location>
    <ligand>
        <name>ATP</name>
        <dbReference type="ChEBI" id="CHEBI:30616"/>
    </ligand>
</feature>
<dbReference type="InterPro" id="IPR011009">
    <property type="entry name" value="Kinase-like_dom_sf"/>
</dbReference>
<dbReference type="SUPFAM" id="SSF56112">
    <property type="entry name" value="Protein kinase-like (PK-like)"/>
    <property type="match status" value="1"/>
</dbReference>
<dbReference type="OrthoDB" id="248923at2759"/>
<evidence type="ECO:0000256" key="6">
    <source>
        <dbReference type="ARBA" id="ARBA00022777"/>
    </source>
</evidence>
<dbReference type="AlphaFoldDB" id="A0A6G1H9G3"/>
<feature type="compositionally biased region" description="Basic and acidic residues" evidence="11">
    <location>
        <begin position="898"/>
        <end position="908"/>
    </location>
</feature>
<proteinExistence type="inferred from homology"/>
<sequence>MESQRFLDPTAAGGGHKYRQIQDAHNMQRAVAERASREKKDPPPYEFLELIGKGTYGRVYKSTNTETNKVVAVKIIEVDKPDYQADLEGKDDSIPSFHKETNILRQLRDSKAKNVNQFYDAFEFHSQLWIVTEYCPGGSVKTLMKASTIPNQLEEAYIITVARELAVALQAVHAIGIVHRDIKCANILIREDGLLQLCDFGVAATLESQFSKRSTIIGTPHYMPLELVSRLDQMGSGITYGTEVDCWAFGIAVYEMATGNPPNAHIRPQQLGNALRAPPRLEGGSYSQGLRDFISFCLAEDPTNRPSASQILDHPYIANSSEQHPTEDLAVLVQRYAGWERSGGQRASLFQPFGAELPETLQRAADDDEWNFSTTLEFDRRFAEDNPLLDPLYSNNNFLSEHGADQTPTTSGPQEISRFDLFVEEQRIQRGEKAMQRLFDPNAKPYKYGELERRISDLPLRNMGTGSAGDRTTMIDLDDVHTTIPSIDLGSMSTLRAKRFNGFSYDDDEDEQDLAFSDNRYSKRATKDWTFPMQTAPPDNPNRRTQDWTFPKMDAGGRDSVSHQTSRRMPDLAVPPAAGNRRTQDWKFPTFDELETRHSRDMSEQFSRPAPSMPGAGFRPMLKHAATTGDLSNMVPYPRSASPDRGSLIDLDVALQPSHDFSRPGTSMSMVGSETTEMTNDDPFALEDQLQTLKLSNQGSNRLSMHMKSQSEPSAQISEPPADTEEREYGSDHGPSHPRSASQLSNHSNRSSSRRQTGRPWGKKGETSGLQRRWANNSFELGSEGEYDASESDLDSHRAEGRLHSLPSNSIDLDSMPRLHSGPLPRFYCDLPEPHQLNPDVLRLDADPELMVRELQDLSRSFFNHVRVMRQVYAVGDETQNYEPFESTAGGSAATRDYGQRETAGEAE</sequence>
<feature type="compositionally biased region" description="Low complexity" evidence="11">
    <location>
        <begin position="740"/>
        <end position="751"/>
    </location>
</feature>
<keyword evidence="7 10" id="KW-0067">ATP-binding</keyword>
<evidence type="ECO:0000256" key="8">
    <source>
        <dbReference type="ARBA" id="ARBA00047899"/>
    </source>
</evidence>
<reference evidence="13" key="1">
    <citation type="journal article" date="2020" name="Stud. Mycol.">
        <title>101 Dothideomycetes genomes: a test case for predicting lifestyles and emergence of pathogens.</title>
        <authorList>
            <person name="Haridas S."/>
            <person name="Albert R."/>
            <person name="Binder M."/>
            <person name="Bloem J."/>
            <person name="Labutti K."/>
            <person name="Salamov A."/>
            <person name="Andreopoulos B."/>
            <person name="Baker S."/>
            <person name="Barry K."/>
            <person name="Bills G."/>
            <person name="Bluhm B."/>
            <person name="Cannon C."/>
            <person name="Castanera R."/>
            <person name="Culley D."/>
            <person name="Daum C."/>
            <person name="Ezra D."/>
            <person name="Gonzalez J."/>
            <person name="Henrissat B."/>
            <person name="Kuo A."/>
            <person name="Liang C."/>
            <person name="Lipzen A."/>
            <person name="Lutzoni F."/>
            <person name="Magnuson J."/>
            <person name="Mondo S."/>
            <person name="Nolan M."/>
            <person name="Ohm R."/>
            <person name="Pangilinan J."/>
            <person name="Park H.-J."/>
            <person name="Ramirez L."/>
            <person name="Alfaro M."/>
            <person name="Sun H."/>
            <person name="Tritt A."/>
            <person name="Yoshinaga Y."/>
            <person name="Zwiers L.-H."/>
            <person name="Turgeon B."/>
            <person name="Goodwin S."/>
            <person name="Spatafora J."/>
            <person name="Crous P."/>
            <person name="Grigoriev I."/>
        </authorList>
    </citation>
    <scope>NUCLEOTIDE SEQUENCE</scope>
    <source>
        <strain evidence="13">CBS 113979</strain>
    </source>
</reference>
<dbReference type="EMBL" id="ML977144">
    <property type="protein sequence ID" value="KAF1989707.1"/>
    <property type="molecule type" value="Genomic_DNA"/>
</dbReference>
<feature type="compositionally biased region" description="Polar residues" evidence="11">
    <location>
        <begin position="664"/>
        <end position="678"/>
    </location>
</feature>
<dbReference type="PROSITE" id="PS50011">
    <property type="entry name" value="PROTEIN_KINASE_DOM"/>
    <property type="match status" value="1"/>
</dbReference>
<keyword evidence="14" id="KW-1185">Reference proteome</keyword>
<protein>
    <recommendedName>
        <fullName evidence="2">non-specific serine/threonine protein kinase</fullName>
        <ecNumber evidence="2">2.7.11.1</ecNumber>
    </recommendedName>
</protein>
<dbReference type="InterPro" id="IPR008271">
    <property type="entry name" value="Ser/Thr_kinase_AS"/>
</dbReference>
<dbReference type="PANTHER" id="PTHR48012">
    <property type="entry name" value="STERILE20-LIKE KINASE, ISOFORM B-RELATED"/>
    <property type="match status" value="1"/>
</dbReference>
<dbReference type="GO" id="GO:0005524">
    <property type="term" value="F:ATP binding"/>
    <property type="evidence" value="ECO:0007669"/>
    <property type="project" value="UniProtKB-UniRule"/>
</dbReference>
<dbReference type="InterPro" id="IPR000719">
    <property type="entry name" value="Prot_kinase_dom"/>
</dbReference>
<evidence type="ECO:0000256" key="2">
    <source>
        <dbReference type="ARBA" id="ARBA00012513"/>
    </source>
</evidence>
<evidence type="ECO:0000256" key="4">
    <source>
        <dbReference type="ARBA" id="ARBA00022679"/>
    </source>
</evidence>
<dbReference type="PANTHER" id="PTHR48012:SF10">
    <property type="entry name" value="FI20177P1"/>
    <property type="match status" value="1"/>
</dbReference>
<keyword evidence="3" id="KW-0723">Serine/threonine-protein kinase</keyword>
<feature type="region of interest" description="Disordered" evidence="11">
    <location>
        <begin position="701"/>
        <end position="776"/>
    </location>
</feature>
<dbReference type="InterPro" id="IPR017441">
    <property type="entry name" value="Protein_kinase_ATP_BS"/>
</dbReference>
<evidence type="ECO:0000256" key="7">
    <source>
        <dbReference type="ARBA" id="ARBA00022840"/>
    </source>
</evidence>
<evidence type="ECO:0000256" key="3">
    <source>
        <dbReference type="ARBA" id="ARBA00022527"/>
    </source>
</evidence>
<feature type="region of interest" description="Disordered" evidence="11">
    <location>
        <begin position="878"/>
        <end position="908"/>
    </location>
</feature>
<accession>A0A6G1H9G3</accession>
<feature type="region of interest" description="Disordered" evidence="11">
    <location>
        <begin position="656"/>
        <end position="680"/>
    </location>
</feature>
<keyword evidence="5 10" id="KW-0547">Nucleotide-binding</keyword>
<evidence type="ECO:0000256" key="5">
    <source>
        <dbReference type="ARBA" id="ARBA00022741"/>
    </source>
</evidence>
<evidence type="ECO:0000256" key="10">
    <source>
        <dbReference type="PROSITE-ProRule" id="PRU10141"/>
    </source>
</evidence>
<name>A0A6G1H9G3_9PEZI</name>
<keyword evidence="6 13" id="KW-0418">Kinase</keyword>
<keyword evidence="4" id="KW-0808">Transferase</keyword>
<organism evidence="13 14">
    <name type="scientific">Aulographum hederae CBS 113979</name>
    <dbReference type="NCBI Taxonomy" id="1176131"/>
    <lineage>
        <taxon>Eukaryota</taxon>
        <taxon>Fungi</taxon>
        <taxon>Dikarya</taxon>
        <taxon>Ascomycota</taxon>
        <taxon>Pezizomycotina</taxon>
        <taxon>Dothideomycetes</taxon>
        <taxon>Pleosporomycetidae</taxon>
        <taxon>Aulographales</taxon>
        <taxon>Aulographaceae</taxon>
    </lineage>
</organism>
<dbReference type="InterPro" id="IPR050629">
    <property type="entry name" value="STE20/SPS1-PAK"/>
</dbReference>
<dbReference type="GO" id="GO:0004674">
    <property type="term" value="F:protein serine/threonine kinase activity"/>
    <property type="evidence" value="ECO:0007669"/>
    <property type="project" value="UniProtKB-KW"/>
</dbReference>
<dbReference type="Gene3D" id="1.10.510.10">
    <property type="entry name" value="Transferase(Phosphotransferase) domain 1"/>
    <property type="match status" value="1"/>
</dbReference>
<dbReference type="Pfam" id="PF00069">
    <property type="entry name" value="Pkinase"/>
    <property type="match status" value="1"/>
</dbReference>
<feature type="compositionally biased region" description="Polar residues" evidence="11">
    <location>
        <begin position="701"/>
        <end position="717"/>
    </location>
</feature>
<dbReference type="Proteomes" id="UP000800041">
    <property type="component" value="Unassembled WGS sequence"/>
</dbReference>
<evidence type="ECO:0000256" key="1">
    <source>
        <dbReference type="ARBA" id="ARBA00008874"/>
    </source>
</evidence>
<dbReference type="PROSITE" id="PS00107">
    <property type="entry name" value="PROTEIN_KINASE_ATP"/>
    <property type="match status" value="1"/>
</dbReference>
<comment type="catalytic activity">
    <reaction evidence="9">
        <text>L-seryl-[protein] + ATP = O-phospho-L-seryl-[protein] + ADP + H(+)</text>
        <dbReference type="Rhea" id="RHEA:17989"/>
        <dbReference type="Rhea" id="RHEA-COMP:9863"/>
        <dbReference type="Rhea" id="RHEA-COMP:11604"/>
        <dbReference type="ChEBI" id="CHEBI:15378"/>
        <dbReference type="ChEBI" id="CHEBI:29999"/>
        <dbReference type="ChEBI" id="CHEBI:30616"/>
        <dbReference type="ChEBI" id="CHEBI:83421"/>
        <dbReference type="ChEBI" id="CHEBI:456216"/>
        <dbReference type="EC" id="2.7.11.1"/>
    </reaction>
</comment>
<evidence type="ECO:0000259" key="12">
    <source>
        <dbReference type="PROSITE" id="PS50011"/>
    </source>
</evidence>
<feature type="region of interest" description="Disordered" evidence="11">
    <location>
        <begin position="551"/>
        <end position="583"/>
    </location>
</feature>
<feature type="domain" description="Protein kinase" evidence="12">
    <location>
        <begin position="45"/>
        <end position="317"/>
    </location>
</feature>